<comment type="function">
    <text evidence="7">Catalyzes the formation of 6,7-dimethyl-8-ribityllumazine by condensation of 5-amino-6-(D-ribitylamino)uracil with 3,4-dihydroxy-2-butanone 4-phosphate. This is the penultimate step in the biosynthesis of riboflavin.</text>
</comment>
<evidence type="ECO:0000313" key="9">
    <source>
        <dbReference type="Proteomes" id="UP000326881"/>
    </source>
</evidence>
<keyword evidence="5 7" id="KW-0808">Transferase</keyword>
<gene>
    <name evidence="7" type="primary">ribH</name>
    <name evidence="8" type="ORF">FZ934_27735</name>
</gene>
<organism evidence="8 9">
    <name type="scientific">Rhizobium grahamii</name>
    <dbReference type="NCBI Taxonomy" id="1120045"/>
    <lineage>
        <taxon>Bacteria</taxon>
        <taxon>Pseudomonadati</taxon>
        <taxon>Pseudomonadota</taxon>
        <taxon>Alphaproteobacteria</taxon>
        <taxon>Hyphomicrobiales</taxon>
        <taxon>Rhizobiaceae</taxon>
        <taxon>Rhizobium/Agrobacterium group</taxon>
        <taxon>Rhizobium</taxon>
    </lineage>
</organism>
<reference evidence="8 9" key="1">
    <citation type="submission" date="2019-08" db="EMBL/GenBank/DDBJ databases">
        <title>Prosopis cineraria nodule microbiome.</title>
        <authorList>
            <person name="Ali R."/>
            <person name="Chaluvadi S.R."/>
            <person name="Wang X."/>
        </authorList>
    </citation>
    <scope>NUCLEOTIDE SEQUENCE [LARGE SCALE GENOMIC DNA]</scope>
    <source>
        <strain evidence="8 9">BG7</strain>
        <plasmid evidence="8 9">unnamed</plasmid>
    </source>
</reference>
<dbReference type="InterPro" id="IPR034964">
    <property type="entry name" value="LS"/>
</dbReference>
<dbReference type="GO" id="GO:0000906">
    <property type="term" value="F:6,7-dimethyl-8-ribityllumazine synthase activity"/>
    <property type="evidence" value="ECO:0007669"/>
    <property type="project" value="UniProtKB-UniRule"/>
</dbReference>
<keyword evidence="4 7" id="KW-0686">Riboflavin biosynthesis</keyword>
<sequence length="158" mass="16861">MLQTAVTTQKRIAVIRARWHADIVDNAVDSFVAEWGNLGRSSSDVEIIDVPGALEIPLHAQTLIGTGKYDAVIGCAFVVDGGIYRHDFVAGTVLDGLMRVQLDTGTPVLSVVLTPHHFQESEAHIGFFKQHFVTKGKEAANACAAILGARAKLLASVG</sequence>
<comment type="caution">
    <text evidence="7">Lacks conserved residue(s) required for the propagation of feature annotation.</text>
</comment>
<feature type="binding site" evidence="7">
    <location>
        <position position="124"/>
    </location>
    <ligand>
        <name>(2S)-2-hydroxy-3-oxobutyl phosphate</name>
        <dbReference type="ChEBI" id="CHEBI:58830"/>
    </ligand>
</feature>
<evidence type="ECO:0000256" key="5">
    <source>
        <dbReference type="ARBA" id="ARBA00022679"/>
    </source>
</evidence>
<keyword evidence="9" id="KW-1185">Reference proteome</keyword>
<dbReference type="SUPFAM" id="SSF52121">
    <property type="entry name" value="Lumazine synthase"/>
    <property type="match status" value="1"/>
</dbReference>
<protein>
    <recommendedName>
        <fullName evidence="3 7">6,7-dimethyl-8-ribityllumazine synthase</fullName>
        <shortName evidence="7">DMRL synthase</shortName>
        <shortName evidence="7">LS</shortName>
        <shortName evidence="7">Lumazine synthase</shortName>
        <ecNumber evidence="3 7">2.5.1.78</ecNumber>
    </recommendedName>
</protein>
<dbReference type="PANTHER" id="PTHR21058">
    <property type="entry name" value="6,7-DIMETHYL-8-RIBITYLLUMAZINE SYNTHASE DMRL SYNTHASE LUMAZINE SYNTHASE"/>
    <property type="match status" value="1"/>
</dbReference>
<geneLocation type="plasmid" evidence="8 9">
    <name>unnamed</name>
</geneLocation>
<dbReference type="AlphaFoldDB" id="A0A5Q0CDX5"/>
<dbReference type="OrthoDB" id="9797659at2"/>
<dbReference type="EC" id="2.5.1.78" evidence="3 7"/>
<dbReference type="Pfam" id="PF00885">
    <property type="entry name" value="DMRL_synthase"/>
    <property type="match status" value="1"/>
</dbReference>
<feature type="binding site" evidence="7">
    <location>
        <begin position="53"/>
        <end position="55"/>
    </location>
    <ligand>
        <name>5-amino-6-(D-ribitylamino)uracil</name>
        <dbReference type="ChEBI" id="CHEBI:15934"/>
    </ligand>
</feature>
<dbReference type="RefSeq" id="WP_153273934.1">
    <property type="nucleotide sequence ID" value="NZ_CP043499.1"/>
</dbReference>
<dbReference type="GO" id="GO:0005829">
    <property type="term" value="C:cytosol"/>
    <property type="evidence" value="ECO:0007669"/>
    <property type="project" value="TreeGrafter"/>
</dbReference>
<evidence type="ECO:0000256" key="1">
    <source>
        <dbReference type="ARBA" id="ARBA00004917"/>
    </source>
</evidence>
<dbReference type="NCBIfam" id="NF009084">
    <property type="entry name" value="PRK12419.1"/>
    <property type="match status" value="1"/>
</dbReference>
<dbReference type="GO" id="GO:0009231">
    <property type="term" value="P:riboflavin biosynthetic process"/>
    <property type="evidence" value="ECO:0007669"/>
    <property type="project" value="UniProtKB-UniRule"/>
</dbReference>
<name>A0A5Q0CDX5_9HYPH</name>
<evidence type="ECO:0000256" key="2">
    <source>
        <dbReference type="ARBA" id="ARBA00007424"/>
    </source>
</evidence>
<comment type="catalytic activity">
    <reaction evidence="6 7">
        <text>(2S)-2-hydroxy-3-oxobutyl phosphate + 5-amino-6-(D-ribitylamino)uracil = 6,7-dimethyl-8-(1-D-ribityl)lumazine + phosphate + 2 H2O + H(+)</text>
        <dbReference type="Rhea" id="RHEA:26152"/>
        <dbReference type="ChEBI" id="CHEBI:15377"/>
        <dbReference type="ChEBI" id="CHEBI:15378"/>
        <dbReference type="ChEBI" id="CHEBI:15934"/>
        <dbReference type="ChEBI" id="CHEBI:43474"/>
        <dbReference type="ChEBI" id="CHEBI:58201"/>
        <dbReference type="ChEBI" id="CHEBI:58830"/>
        <dbReference type="EC" id="2.5.1.78"/>
    </reaction>
</comment>
<dbReference type="InterPro" id="IPR036467">
    <property type="entry name" value="LS/RS_sf"/>
</dbReference>
<evidence type="ECO:0000256" key="6">
    <source>
        <dbReference type="ARBA" id="ARBA00048785"/>
    </source>
</evidence>
<evidence type="ECO:0000256" key="4">
    <source>
        <dbReference type="ARBA" id="ARBA00022619"/>
    </source>
</evidence>
<dbReference type="HAMAP" id="MF_00178">
    <property type="entry name" value="Lumazine_synth"/>
    <property type="match status" value="1"/>
</dbReference>
<comment type="similarity">
    <text evidence="2 7">Belongs to the DMRL synthase family.</text>
</comment>
<dbReference type="GO" id="GO:0009349">
    <property type="term" value="C:riboflavin synthase complex"/>
    <property type="evidence" value="ECO:0007669"/>
    <property type="project" value="InterPro"/>
</dbReference>
<dbReference type="UniPathway" id="UPA00275">
    <property type="reaction ID" value="UER00404"/>
</dbReference>
<feature type="binding site" evidence="7">
    <location>
        <position position="19"/>
    </location>
    <ligand>
        <name>5-amino-6-(D-ribitylamino)uracil</name>
        <dbReference type="ChEBI" id="CHEBI:15934"/>
    </ligand>
</feature>
<feature type="active site" description="Proton donor" evidence="7">
    <location>
        <position position="85"/>
    </location>
</feature>
<dbReference type="InterPro" id="IPR002180">
    <property type="entry name" value="LS/RS"/>
</dbReference>
<comment type="pathway">
    <text evidence="1 7">Cofactor biosynthesis; riboflavin biosynthesis; riboflavin from 2-hydroxy-3-oxobutyl phosphate and 5-amino-6-(D-ribitylamino)uracil: step 1/2.</text>
</comment>
<dbReference type="Proteomes" id="UP000326881">
    <property type="component" value="Plasmid unnamed"/>
</dbReference>
<dbReference type="PANTHER" id="PTHR21058:SF0">
    <property type="entry name" value="6,7-DIMETHYL-8-RIBITYLLUMAZINE SYNTHASE"/>
    <property type="match status" value="1"/>
</dbReference>
<keyword evidence="8" id="KW-0614">Plasmid</keyword>
<dbReference type="EMBL" id="CP043499">
    <property type="protein sequence ID" value="QFY63996.1"/>
    <property type="molecule type" value="Genomic_DNA"/>
</dbReference>
<dbReference type="KEGG" id="rgr:FZ934_27735"/>
<feature type="binding site" evidence="7">
    <location>
        <begin position="77"/>
        <end position="79"/>
    </location>
    <ligand>
        <name>5-amino-6-(D-ribitylamino)uracil</name>
        <dbReference type="ChEBI" id="CHEBI:15934"/>
    </ligand>
</feature>
<evidence type="ECO:0000256" key="7">
    <source>
        <dbReference type="HAMAP-Rule" id="MF_00178"/>
    </source>
</evidence>
<evidence type="ECO:0000256" key="3">
    <source>
        <dbReference type="ARBA" id="ARBA00012664"/>
    </source>
</evidence>
<accession>A0A5Q0CDX5</accession>
<feature type="binding site" evidence="7">
    <location>
        <position position="110"/>
    </location>
    <ligand>
        <name>5-amino-6-(D-ribitylamino)uracil</name>
        <dbReference type="ChEBI" id="CHEBI:15934"/>
    </ligand>
</feature>
<proteinExistence type="inferred from homology"/>
<evidence type="ECO:0000313" key="8">
    <source>
        <dbReference type="EMBL" id="QFY63996.1"/>
    </source>
</evidence>
<dbReference type="Gene3D" id="3.40.50.960">
    <property type="entry name" value="Lumazine/riboflavin synthase"/>
    <property type="match status" value="1"/>
</dbReference>